<comment type="caution">
    <text evidence="4">The sequence shown here is derived from an EMBL/GenBank/DDBJ whole genome shotgun (WGS) entry which is preliminary data.</text>
</comment>
<reference evidence="4 5" key="1">
    <citation type="journal article" date="2022" name="Nat. Plants">
        <title>Genomes of leafy and leafless Platanthera orchids illuminate the evolution of mycoheterotrophy.</title>
        <authorList>
            <person name="Li M.H."/>
            <person name="Liu K.W."/>
            <person name="Li Z."/>
            <person name="Lu H.C."/>
            <person name="Ye Q.L."/>
            <person name="Zhang D."/>
            <person name="Wang J.Y."/>
            <person name="Li Y.F."/>
            <person name="Zhong Z.M."/>
            <person name="Liu X."/>
            <person name="Yu X."/>
            <person name="Liu D.K."/>
            <person name="Tu X.D."/>
            <person name="Liu B."/>
            <person name="Hao Y."/>
            <person name="Liao X.Y."/>
            <person name="Jiang Y.T."/>
            <person name="Sun W.H."/>
            <person name="Chen J."/>
            <person name="Chen Y.Q."/>
            <person name="Ai Y."/>
            <person name="Zhai J.W."/>
            <person name="Wu S.S."/>
            <person name="Zhou Z."/>
            <person name="Hsiao Y.Y."/>
            <person name="Wu W.L."/>
            <person name="Chen Y.Y."/>
            <person name="Lin Y.F."/>
            <person name="Hsu J.L."/>
            <person name="Li C.Y."/>
            <person name="Wang Z.W."/>
            <person name="Zhao X."/>
            <person name="Zhong W.Y."/>
            <person name="Ma X.K."/>
            <person name="Ma L."/>
            <person name="Huang J."/>
            <person name="Chen G.Z."/>
            <person name="Huang M.Z."/>
            <person name="Huang L."/>
            <person name="Peng D.H."/>
            <person name="Luo Y.B."/>
            <person name="Zou S.Q."/>
            <person name="Chen S.P."/>
            <person name="Lan S."/>
            <person name="Tsai W.C."/>
            <person name="Van de Peer Y."/>
            <person name="Liu Z.J."/>
        </authorList>
    </citation>
    <scope>NUCLEOTIDE SEQUENCE [LARGE SCALE GENOMIC DNA]</scope>
    <source>
        <strain evidence="4">Lor287</strain>
    </source>
</reference>
<proteinExistence type="predicted"/>
<dbReference type="Pfam" id="PF13912">
    <property type="entry name" value="zf-C2H2_6"/>
    <property type="match status" value="3"/>
</dbReference>
<feature type="domain" description="C2H2-type" evidence="3">
    <location>
        <begin position="83"/>
        <end position="110"/>
    </location>
</feature>
<feature type="compositionally biased region" description="Polar residues" evidence="2">
    <location>
        <begin position="133"/>
        <end position="147"/>
    </location>
</feature>
<evidence type="ECO:0000313" key="4">
    <source>
        <dbReference type="EMBL" id="KAK8956876.1"/>
    </source>
</evidence>
<feature type="region of interest" description="Disordered" evidence="2">
    <location>
        <begin position="119"/>
        <end position="156"/>
    </location>
</feature>
<accession>A0AAP0C2K4</accession>
<dbReference type="PROSITE" id="PS50157">
    <property type="entry name" value="ZINC_FINGER_C2H2_2"/>
    <property type="match status" value="2"/>
</dbReference>
<dbReference type="Gene3D" id="3.30.160.60">
    <property type="entry name" value="Classic Zinc Finger"/>
    <property type="match status" value="1"/>
</dbReference>
<name>A0AAP0C2K4_9ASPA</name>
<gene>
    <name evidence="4" type="primary">ZAT9</name>
    <name evidence="4" type="ORF">KSP39_PZI000544</name>
</gene>
<evidence type="ECO:0000313" key="5">
    <source>
        <dbReference type="Proteomes" id="UP001418222"/>
    </source>
</evidence>
<dbReference type="EMBL" id="JBBWWQ010000001">
    <property type="protein sequence ID" value="KAK8956876.1"/>
    <property type="molecule type" value="Genomic_DNA"/>
</dbReference>
<keyword evidence="5" id="KW-1185">Reference proteome</keyword>
<dbReference type="GO" id="GO:0008270">
    <property type="term" value="F:zinc ion binding"/>
    <property type="evidence" value="ECO:0007669"/>
    <property type="project" value="UniProtKB-KW"/>
</dbReference>
<dbReference type="InterPro" id="IPR036236">
    <property type="entry name" value="Znf_C2H2_sf"/>
</dbReference>
<evidence type="ECO:0000259" key="3">
    <source>
        <dbReference type="PROSITE" id="PS50157"/>
    </source>
</evidence>
<protein>
    <submittedName>
        <fullName evidence="4">Zinc finger protein ZAT9</fullName>
    </submittedName>
</protein>
<evidence type="ECO:0000256" key="2">
    <source>
        <dbReference type="SAM" id="MobiDB-lite"/>
    </source>
</evidence>
<dbReference type="PANTHER" id="PTHR46869:SF6">
    <property type="entry name" value="C2H2-TYPE DOMAIN-CONTAINING PROTEIN"/>
    <property type="match status" value="1"/>
</dbReference>
<dbReference type="PROSITE" id="PS00028">
    <property type="entry name" value="ZINC_FINGER_C2H2_1"/>
    <property type="match status" value="2"/>
</dbReference>
<keyword evidence="1" id="KW-0862">Zinc</keyword>
<organism evidence="4 5">
    <name type="scientific">Platanthera zijinensis</name>
    <dbReference type="NCBI Taxonomy" id="2320716"/>
    <lineage>
        <taxon>Eukaryota</taxon>
        <taxon>Viridiplantae</taxon>
        <taxon>Streptophyta</taxon>
        <taxon>Embryophyta</taxon>
        <taxon>Tracheophyta</taxon>
        <taxon>Spermatophyta</taxon>
        <taxon>Magnoliopsida</taxon>
        <taxon>Liliopsida</taxon>
        <taxon>Asparagales</taxon>
        <taxon>Orchidaceae</taxon>
        <taxon>Orchidoideae</taxon>
        <taxon>Orchideae</taxon>
        <taxon>Orchidinae</taxon>
        <taxon>Platanthera</taxon>
    </lineage>
</organism>
<keyword evidence="1" id="KW-0479">Metal-binding</keyword>
<dbReference type="Proteomes" id="UP001418222">
    <property type="component" value="Unassembled WGS sequence"/>
</dbReference>
<dbReference type="SUPFAM" id="SSF57667">
    <property type="entry name" value="beta-beta-alpha zinc fingers"/>
    <property type="match status" value="1"/>
</dbReference>
<keyword evidence="1" id="KW-0863">Zinc-finger</keyword>
<dbReference type="AlphaFoldDB" id="A0AAP0C2K4"/>
<evidence type="ECO:0000256" key="1">
    <source>
        <dbReference type="PROSITE-ProRule" id="PRU00042"/>
    </source>
</evidence>
<sequence>MEKHACRICSKSFPTGRSLGGHMRSHICSYAAEVGKKKKLSGQVGGCSTAGYVLREKNPKKLWRVSDLADEDPTSSSSSLKWKQCRECGKVFPSSKALFGHLRCHSSKVSRRVCRTELKQEQGQGEEEEEGSWSGQKFSQESISENNAPPAESGLNRRSNLASAVIQVVAAAAAASSSITAYEQEQEEVAISLMMLSRDSDGCWAESSDKQSMVFEEDEPRSEQGDFDCECLEEADNSGDEPKRKKTLINLAEIGKKTASVEEKGRFFHAYESPKWGKTEPKLEAHINAHPAAGASIPIKLSAATAPATRESKPAAYRNPVPVSTKLMNPTICDKIFSSGQALGGHKRSHIAPNTDAGIHSDNNTAAAAAAAAAVIVPELLDLNFPAPVEEEFSNVKPWRQLATASAMSISIL</sequence>
<dbReference type="SMART" id="SM00355">
    <property type="entry name" value="ZnF_C2H2"/>
    <property type="match status" value="3"/>
</dbReference>
<dbReference type="InterPro" id="IPR013087">
    <property type="entry name" value="Znf_C2H2_type"/>
</dbReference>
<dbReference type="PANTHER" id="PTHR46869">
    <property type="entry name" value="C2H2-LIKE ZINC FINGER PROTEIN"/>
    <property type="match status" value="1"/>
</dbReference>
<feature type="domain" description="C2H2-type" evidence="3">
    <location>
        <begin position="4"/>
        <end position="26"/>
    </location>
</feature>